<dbReference type="RefSeq" id="XP_027618634.1">
    <property type="nucleotide sequence ID" value="XM_027762833.1"/>
</dbReference>
<accession>A0A401GZY1</accession>
<organism evidence="1 2">
    <name type="scientific">Sparassis crispa</name>
    <dbReference type="NCBI Taxonomy" id="139825"/>
    <lineage>
        <taxon>Eukaryota</taxon>
        <taxon>Fungi</taxon>
        <taxon>Dikarya</taxon>
        <taxon>Basidiomycota</taxon>
        <taxon>Agaricomycotina</taxon>
        <taxon>Agaricomycetes</taxon>
        <taxon>Polyporales</taxon>
        <taxon>Sparassidaceae</taxon>
        <taxon>Sparassis</taxon>
    </lineage>
</organism>
<reference evidence="1 2" key="1">
    <citation type="journal article" date="2018" name="Sci. Rep.">
        <title>Genome sequence of the cauliflower mushroom Sparassis crispa (Hanabiratake) and its association with beneficial usage.</title>
        <authorList>
            <person name="Kiyama R."/>
            <person name="Furutani Y."/>
            <person name="Kawaguchi K."/>
            <person name="Nakanishi T."/>
        </authorList>
    </citation>
    <scope>NUCLEOTIDE SEQUENCE [LARGE SCALE GENOMIC DNA]</scope>
</reference>
<dbReference type="OrthoDB" id="2785713at2759"/>
<evidence type="ECO:0000313" key="2">
    <source>
        <dbReference type="Proteomes" id="UP000287166"/>
    </source>
</evidence>
<dbReference type="Proteomes" id="UP000287166">
    <property type="component" value="Unassembled WGS sequence"/>
</dbReference>
<dbReference type="AlphaFoldDB" id="A0A401GZY1"/>
<gene>
    <name evidence="1" type="ORF">SCP_1103980</name>
</gene>
<comment type="caution">
    <text evidence="1">The sequence shown here is derived from an EMBL/GenBank/DDBJ whole genome shotgun (WGS) entry which is preliminary data.</text>
</comment>
<dbReference type="GeneID" id="38784638"/>
<protein>
    <recommendedName>
        <fullName evidence="3">F-box domain-containing protein</fullName>
    </recommendedName>
</protein>
<keyword evidence="2" id="KW-1185">Reference proteome</keyword>
<evidence type="ECO:0000313" key="1">
    <source>
        <dbReference type="EMBL" id="GBE87721.1"/>
    </source>
</evidence>
<sequence>MPSFLYEFDFSRFRSKWRGAANFCEFMLADAPRRMPCLQVLRVTGDPQIIANPSVDETIDPELVSLLVQVVRQSTEMKKITIGRYSDKLLTDHPELLEALAGLRHLYTICVEDCGFPSLALLSRTASRPRVIELTRCDLGASFSDDQHSISQNILTSATNLKLHLTSPFAPIQLVTDAVWPSVRALHIVFDTKLGLVPHAFPNLRDFTYSGSDVYSLYNDDLVEWWALDNVKTYAHVRFACPVRRLVLRYTCALENGFLSLLERTKPTILSFNASLDYAGICDEARERITHAVQHKLRYLELFTFWHSTRKGNVNESAIVPGILNYVSMFREVPLVGISILYQDSLSMDGDAATLLAQQVAALIPTVTYVGLNLTRFKPLFGDRPVQFEWHFVTSRQEELPQLNVLSDREGKEVQARLDDTGH</sequence>
<proteinExistence type="predicted"/>
<dbReference type="EMBL" id="BFAD01000011">
    <property type="protein sequence ID" value="GBE87721.1"/>
    <property type="molecule type" value="Genomic_DNA"/>
</dbReference>
<evidence type="ECO:0008006" key="3">
    <source>
        <dbReference type="Google" id="ProtNLM"/>
    </source>
</evidence>
<dbReference type="InParanoid" id="A0A401GZY1"/>
<name>A0A401GZY1_9APHY</name>